<proteinExistence type="inferred from homology"/>
<accession>A0A8H5D389</accession>
<dbReference type="PANTHER" id="PTHR43735:SF3">
    <property type="entry name" value="FERROPTOSIS SUPPRESSOR PROTEIN 1"/>
    <property type="match status" value="1"/>
</dbReference>
<dbReference type="InterPro" id="IPR023753">
    <property type="entry name" value="FAD/NAD-binding_dom"/>
</dbReference>
<dbReference type="Gene3D" id="3.50.50.100">
    <property type="match status" value="1"/>
</dbReference>
<dbReference type="InterPro" id="IPR036188">
    <property type="entry name" value="FAD/NAD-bd_sf"/>
</dbReference>
<keyword evidence="2" id="KW-0285">Flavoprotein</keyword>
<dbReference type="GO" id="GO:0004174">
    <property type="term" value="F:electron-transferring-flavoprotein dehydrogenase activity"/>
    <property type="evidence" value="ECO:0007669"/>
    <property type="project" value="TreeGrafter"/>
</dbReference>
<evidence type="ECO:0000313" key="7">
    <source>
        <dbReference type="Proteomes" id="UP000559027"/>
    </source>
</evidence>
<keyword evidence="3" id="KW-0274">FAD</keyword>
<dbReference type="GO" id="GO:0005737">
    <property type="term" value="C:cytoplasm"/>
    <property type="evidence" value="ECO:0007669"/>
    <property type="project" value="TreeGrafter"/>
</dbReference>
<evidence type="ECO:0000256" key="4">
    <source>
        <dbReference type="ARBA" id="ARBA00023002"/>
    </source>
</evidence>
<dbReference type="GO" id="GO:0050660">
    <property type="term" value="F:flavin adenine dinucleotide binding"/>
    <property type="evidence" value="ECO:0007669"/>
    <property type="project" value="TreeGrafter"/>
</dbReference>
<protein>
    <recommendedName>
        <fullName evidence="5">FAD/NAD(P)-binding domain-containing protein</fullName>
    </recommendedName>
</protein>
<dbReference type="Pfam" id="PF07992">
    <property type="entry name" value="Pyr_redox_2"/>
    <property type="match status" value="1"/>
</dbReference>
<evidence type="ECO:0000256" key="3">
    <source>
        <dbReference type="ARBA" id="ARBA00022827"/>
    </source>
</evidence>
<dbReference type="OrthoDB" id="202203at2759"/>
<dbReference type="SUPFAM" id="SSF51905">
    <property type="entry name" value="FAD/NAD(P)-binding domain"/>
    <property type="match status" value="1"/>
</dbReference>
<sequence length="379" mass="41322">MSKDDLPNIIIVGAGSAGSRAAYQLSKKLDTTKYNLVVINPRPYTILYPATARAVVSDKDNLKEHIFVPIEDILKGKGRLVLGKATKVEPASGKEGGSGGTVTVSNGETISYRALILSPGVSWDNPIGFPDGADGLNAYLASDRESFEKSEKIVLVGAGAVGLELCGEIRDVFPDKQITMVHGDTLPLNSFYPEKYRLAVQRSFEKRNITFLLEEYIDTVPNLGEKITEVKTRSGKAIEADLVLSTRGQRPNSELIAESFGADTLNSRRLVKVEHTLQLKGHQDIFVIGDVIDWNEQKQAFKAQAHADIAVGNLLSLLKGQNKFKKYTGSFEFLFLTNGKNGGVTYINVFGGITLGDWITRMAKSKSLIVPLLRGHVGL</sequence>
<name>A0A8H5D389_9AGAR</name>
<organism evidence="6 7">
    <name type="scientific">Leucocoprinus leucothites</name>
    <dbReference type="NCBI Taxonomy" id="201217"/>
    <lineage>
        <taxon>Eukaryota</taxon>
        <taxon>Fungi</taxon>
        <taxon>Dikarya</taxon>
        <taxon>Basidiomycota</taxon>
        <taxon>Agaricomycotina</taxon>
        <taxon>Agaricomycetes</taxon>
        <taxon>Agaricomycetidae</taxon>
        <taxon>Agaricales</taxon>
        <taxon>Agaricineae</taxon>
        <taxon>Agaricaceae</taxon>
        <taxon>Leucocoprinus</taxon>
    </lineage>
</organism>
<dbReference type="AlphaFoldDB" id="A0A8H5D389"/>
<gene>
    <name evidence="6" type="ORF">D9756_005947</name>
</gene>
<keyword evidence="4" id="KW-0560">Oxidoreductase</keyword>
<evidence type="ECO:0000256" key="2">
    <source>
        <dbReference type="ARBA" id="ARBA00022630"/>
    </source>
</evidence>
<reference evidence="6 7" key="1">
    <citation type="journal article" date="2020" name="ISME J.">
        <title>Uncovering the hidden diversity of litter-decomposition mechanisms in mushroom-forming fungi.</title>
        <authorList>
            <person name="Floudas D."/>
            <person name="Bentzer J."/>
            <person name="Ahren D."/>
            <person name="Johansson T."/>
            <person name="Persson P."/>
            <person name="Tunlid A."/>
        </authorList>
    </citation>
    <scope>NUCLEOTIDE SEQUENCE [LARGE SCALE GENOMIC DNA]</scope>
    <source>
        <strain evidence="6 7">CBS 146.42</strain>
    </source>
</reference>
<evidence type="ECO:0000313" key="6">
    <source>
        <dbReference type="EMBL" id="KAF5352398.1"/>
    </source>
</evidence>
<dbReference type="PANTHER" id="PTHR43735">
    <property type="entry name" value="APOPTOSIS-INDUCING FACTOR 1"/>
    <property type="match status" value="1"/>
</dbReference>
<comment type="caution">
    <text evidence="6">The sequence shown here is derived from an EMBL/GenBank/DDBJ whole genome shotgun (WGS) entry which is preliminary data.</text>
</comment>
<dbReference type="EMBL" id="JAACJO010000011">
    <property type="protein sequence ID" value="KAF5352398.1"/>
    <property type="molecule type" value="Genomic_DNA"/>
</dbReference>
<evidence type="ECO:0000259" key="5">
    <source>
        <dbReference type="Pfam" id="PF07992"/>
    </source>
</evidence>
<feature type="domain" description="FAD/NAD(P)-binding" evidence="5">
    <location>
        <begin position="8"/>
        <end position="306"/>
    </location>
</feature>
<dbReference type="PRINTS" id="PR00368">
    <property type="entry name" value="FADPNR"/>
</dbReference>
<dbReference type="Proteomes" id="UP000559027">
    <property type="component" value="Unassembled WGS sequence"/>
</dbReference>
<evidence type="ECO:0000256" key="1">
    <source>
        <dbReference type="ARBA" id="ARBA00006442"/>
    </source>
</evidence>
<keyword evidence="7" id="KW-1185">Reference proteome</keyword>
<dbReference type="PRINTS" id="PR00411">
    <property type="entry name" value="PNDRDTASEI"/>
</dbReference>
<comment type="similarity">
    <text evidence="1">Belongs to the FAD-dependent oxidoreductase family.</text>
</comment>